<comment type="caution">
    <text evidence="3">The sequence shown here is derived from an EMBL/GenBank/DDBJ whole genome shotgun (WGS) entry which is preliminary data.</text>
</comment>
<keyword evidence="2" id="KW-0472">Membrane</keyword>
<keyword evidence="4" id="KW-1185">Reference proteome</keyword>
<accession>A0A327RQY8</accession>
<dbReference type="AlphaFoldDB" id="A0A327RQY8"/>
<evidence type="ECO:0000313" key="3">
    <source>
        <dbReference type="EMBL" id="RAJ18084.1"/>
    </source>
</evidence>
<feature type="transmembrane region" description="Helical" evidence="2">
    <location>
        <begin position="12"/>
        <end position="29"/>
    </location>
</feature>
<dbReference type="EMBL" id="QLLO01000001">
    <property type="protein sequence ID" value="RAJ18084.1"/>
    <property type="molecule type" value="Genomic_DNA"/>
</dbReference>
<evidence type="ECO:0000313" key="4">
    <source>
        <dbReference type="Proteomes" id="UP000248703"/>
    </source>
</evidence>
<name>A0A327RQY8_9FLAO</name>
<protein>
    <recommendedName>
        <fullName evidence="5">Chromosome partitioning protein ParA</fullName>
    </recommendedName>
</protein>
<keyword evidence="2" id="KW-1133">Transmembrane helix</keyword>
<proteinExistence type="predicted"/>
<organism evidence="3 4">
    <name type="scientific">Olleya aquimaris</name>
    <dbReference type="NCBI Taxonomy" id="639310"/>
    <lineage>
        <taxon>Bacteria</taxon>
        <taxon>Pseudomonadati</taxon>
        <taxon>Bacteroidota</taxon>
        <taxon>Flavobacteriia</taxon>
        <taxon>Flavobacteriales</taxon>
        <taxon>Flavobacteriaceae</taxon>
    </lineage>
</organism>
<evidence type="ECO:0000256" key="1">
    <source>
        <dbReference type="SAM" id="Coils"/>
    </source>
</evidence>
<keyword evidence="2" id="KW-0812">Transmembrane</keyword>
<evidence type="ECO:0008006" key="5">
    <source>
        <dbReference type="Google" id="ProtNLM"/>
    </source>
</evidence>
<sequence>MIVFPQTYNYRLIIGSLVIILVMLGSYTISNYTTLENYKTYISQEKKLLENELSEMILRFDDVQVDNKQLNDKLEQSKTKIKSILDSIKTLKPSTSLLTLYRSKIRLLQDEKTEVLQLVDNLKQENLRLSEKAEYAEKELLSAKDLTTTLKVENQDLVSTNSDLTKKIKSASHLEIEQLNAKAVKRITSKRMISTNNSNKTNKLFVEFTISKNKLVQDGEKDIYIQILSPSNNIIADQGSVNFGKQSLIYSKKIKVDYKHEDININTLITTDADQPLTKGIYFVNIFYDNTKLGSTTITLK</sequence>
<feature type="coiled-coil region" evidence="1">
    <location>
        <begin position="60"/>
        <end position="139"/>
    </location>
</feature>
<dbReference type="Proteomes" id="UP000248703">
    <property type="component" value="Unassembled WGS sequence"/>
</dbReference>
<keyword evidence="1" id="KW-0175">Coiled coil</keyword>
<reference evidence="3 4" key="1">
    <citation type="submission" date="2018-06" db="EMBL/GenBank/DDBJ databases">
        <title>Genomic Encyclopedia of Archaeal and Bacterial Type Strains, Phase II (KMG-II): from individual species to whole genera.</title>
        <authorList>
            <person name="Goeker M."/>
        </authorList>
    </citation>
    <scope>NUCLEOTIDE SEQUENCE [LARGE SCALE GENOMIC DNA]</scope>
    <source>
        <strain evidence="3 4">DSM 24464</strain>
    </source>
</reference>
<evidence type="ECO:0000256" key="2">
    <source>
        <dbReference type="SAM" id="Phobius"/>
    </source>
</evidence>
<gene>
    <name evidence="3" type="ORF">LY08_00357</name>
</gene>